<dbReference type="Proteomes" id="UP000315017">
    <property type="component" value="Chromosome"/>
</dbReference>
<dbReference type="PANTHER" id="PTHR33495">
    <property type="entry name" value="ANTI-SIGMA FACTOR ANTAGONIST TM_1081-RELATED-RELATED"/>
    <property type="match status" value="1"/>
</dbReference>
<accession>A0A517Y5B0</accession>
<dbReference type="Pfam" id="PF01740">
    <property type="entry name" value="STAS"/>
    <property type="match status" value="1"/>
</dbReference>
<feature type="domain" description="STAS" evidence="1">
    <location>
        <begin position="15"/>
        <end position="116"/>
    </location>
</feature>
<evidence type="ECO:0000313" key="3">
    <source>
        <dbReference type="Proteomes" id="UP000315017"/>
    </source>
</evidence>
<keyword evidence="3" id="KW-1185">Reference proteome</keyword>
<dbReference type="RefSeq" id="WP_145084358.1">
    <property type="nucleotide sequence ID" value="NZ_CP036274.1"/>
</dbReference>
<dbReference type="EMBL" id="CP036274">
    <property type="protein sequence ID" value="QDU25427.1"/>
    <property type="molecule type" value="Genomic_DNA"/>
</dbReference>
<proteinExistence type="predicted"/>
<evidence type="ECO:0000259" key="1">
    <source>
        <dbReference type="PROSITE" id="PS50801"/>
    </source>
</evidence>
<sequence length="118" mass="13082">MQLLVAEDNGHLAHLRIEGDLTQRQLSPVGDLLSDLLGAEAYQRQVLLDLSRTPFLDSSGVGWLILMHKRFRERGGKLIVHSISPAVANTLKLLKMEKLLHLAGTRRDAEEVVRGVAP</sequence>
<gene>
    <name evidence="2" type="ORF">ETAA8_04950</name>
</gene>
<dbReference type="PROSITE" id="PS50801">
    <property type="entry name" value="STAS"/>
    <property type="match status" value="1"/>
</dbReference>
<dbReference type="KEGG" id="aagg:ETAA8_04950"/>
<dbReference type="AlphaFoldDB" id="A0A517Y5B0"/>
<organism evidence="2 3">
    <name type="scientific">Anatilimnocola aggregata</name>
    <dbReference type="NCBI Taxonomy" id="2528021"/>
    <lineage>
        <taxon>Bacteria</taxon>
        <taxon>Pseudomonadati</taxon>
        <taxon>Planctomycetota</taxon>
        <taxon>Planctomycetia</taxon>
        <taxon>Pirellulales</taxon>
        <taxon>Pirellulaceae</taxon>
        <taxon>Anatilimnocola</taxon>
    </lineage>
</organism>
<protein>
    <submittedName>
        <fullName evidence="2">Anti-sigma factor antagonist</fullName>
    </submittedName>
</protein>
<name>A0A517Y5B0_9BACT</name>
<dbReference type="GO" id="GO:0043856">
    <property type="term" value="F:anti-sigma factor antagonist activity"/>
    <property type="evidence" value="ECO:0007669"/>
    <property type="project" value="TreeGrafter"/>
</dbReference>
<evidence type="ECO:0000313" key="2">
    <source>
        <dbReference type="EMBL" id="QDU25427.1"/>
    </source>
</evidence>
<dbReference type="SUPFAM" id="SSF52091">
    <property type="entry name" value="SpoIIaa-like"/>
    <property type="match status" value="1"/>
</dbReference>
<dbReference type="CDD" id="cd07043">
    <property type="entry name" value="STAS_anti-anti-sigma_factors"/>
    <property type="match status" value="1"/>
</dbReference>
<reference evidence="2 3" key="1">
    <citation type="submission" date="2019-02" db="EMBL/GenBank/DDBJ databases">
        <title>Deep-cultivation of Planctomycetes and their phenomic and genomic characterization uncovers novel biology.</title>
        <authorList>
            <person name="Wiegand S."/>
            <person name="Jogler M."/>
            <person name="Boedeker C."/>
            <person name="Pinto D."/>
            <person name="Vollmers J."/>
            <person name="Rivas-Marin E."/>
            <person name="Kohn T."/>
            <person name="Peeters S.H."/>
            <person name="Heuer A."/>
            <person name="Rast P."/>
            <person name="Oberbeckmann S."/>
            <person name="Bunk B."/>
            <person name="Jeske O."/>
            <person name="Meyerdierks A."/>
            <person name="Storesund J.E."/>
            <person name="Kallscheuer N."/>
            <person name="Luecker S."/>
            <person name="Lage O.M."/>
            <person name="Pohl T."/>
            <person name="Merkel B.J."/>
            <person name="Hornburger P."/>
            <person name="Mueller R.-W."/>
            <person name="Bruemmer F."/>
            <person name="Labrenz M."/>
            <person name="Spormann A.M."/>
            <person name="Op den Camp H."/>
            <person name="Overmann J."/>
            <person name="Amann R."/>
            <person name="Jetten M.S.M."/>
            <person name="Mascher T."/>
            <person name="Medema M.H."/>
            <person name="Devos D.P."/>
            <person name="Kaster A.-K."/>
            <person name="Ovreas L."/>
            <person name="Rohde M."/>
            <person name="Galperin M.Y."/>
            <person name="Jogler C."/>
        </authorList>
    </citation>
    <scope>NUCLEOTIDE SEQUENCE [LARGE SCALE GENOMIC DNA]</scope>
    <source>
        <strain evidence="2 3">ETA_A8</strain>
    </source>
</reference>
<dbReference type="InterPro" id="IPR002645">
    <property type="entry name" value="STAS_dom"/>
</dbReference>
<dbReference type="InterPro" id="IPR036513">
    <property type="entry name" value="STAS_dom_sf"/>
</dbReference>
<dbReference type="OrthoDB" id="289401at2"/>
<dbReference type="Gene3D" id="3.30.750.24">
    <property type="entry name" value="STAS domain"/>
    <property type="match status" value="1"/>
</dbReference>